<proteinExistence type="predicted"/>
<dbReference type="AlphaFoldDB" id="I4W0H7"/>
<dbReference type="STRING" id="1163408.UU9_00585"/>
<organism evidence="3 4">
    <name type="scientific">Rhodanobacter fulvus Jip2</name>
    <dbReference type="NCBI Taxonomy" id="1163408"/>
    <lineage>
        <taxon>Bacteria</taxon>
        <taxon>Pseudomonadati</taxon>
        <taxon>Pseudomonadota</taxon>
        <taxon>Gammaproteobacteria</taxon>
        <taxon>Lysobacterales</taxon>
        <taxon>Rhodanobacteraceae</taxon>
        <taxon>Rhodanobacter</taxon>
    </lineage>
</organism>
<dbReference type="GO" id="GO:0003677">
    <property type="term" value="F:DNA binding"/>
    <property type="evidence" value="ECO:0007669"/>
    <property type="project" value="InterPro"/>
</dbReference>
<dbReference type="InterPro" id="IPR001387">
    <property type="entry name" value="Cro/C1-type_HTH"/>
</dbReference>
<dbReference type="CDD" id="cd00093">
    <property type="entry name" value="HTH_XRE"/>
    <property type="match status" value="1"/>
</dbReference>
<dbReference type="RefSeq" id="WP_007079760.1">
    <property type="nucleotide sequence ID" value="NZ_AJXU01000003.1"/>
</dbReference>
<evidence type="ECO:0000313" key="3">
    <source>
        <dbReference type="EMBL" id="EIL92968.1"/>
    </source>
</evidence>
<evidence type="ECO:0000313" key="4">
    <source>
        <dbReference type="Proteomes" id="UP000004210"/>
    </source>
</evidence>
<gene>
    <name evidence="3" type="ORF">UU9_00585</name>
</gene>
<feature type="domain" description="HTH cro/C1-type" evidence="2">
    <location>
        <begin position="47"/>
        <end position="103"/>
    </location>
</feature>
<dbReference type="SUPFAM" id="SSF47413">
    <property type="entry name" value="lambda repressor-like DNA-binding domains"/>
    <property type="match status" value="1"/>
</dbReference>
<protein>
    <submittedName>
        <fullName evidence="3">Transcriptional regulator, XRE family protein</fullName>
    </submittedName>
</protein>
<dbReference type="SMART" id="SM00530">
    <property type="entry name" value="HTH_XRE"/>
    <property type="match status" value="1"/>
</dbReference>
<name>I4W0H7_9GAMM</name>
<evidence type="ECO:0000259" key="2">
    <source>
        <dbReference type="PROSITE" id="PS50943"/>
    </source>
</evidence>
<feature type="region of interest" description="Disordered" evidence="1">
    <location>
        <begin position="115"/>
        <end position="137"/>
    </location>
</feature>
<comment type="caution">
    <text evidence="3">The sequence shown here is derived from an EMBL/GenBank/DDBJ whole genome shotgun (WGS) entry which is preliminary data.</text>
</comment>
<accession>I4W0H7</accession>
<dbReference type="InterPro" id="IPR010982">
    <property type="entry name" value="Lambda_DNA-bd_dom_sf"/>
</dbReference>
<reference evidence="3 4" key="1">
    <citation type="journal article" date="2012" name="J. Bacteriol.">
        <title>Genome sequences for six rhodanobacter strains, isolated from soils and the terrestrial subsurface, with variable denitrification capabilities.</title>
        <authorList>
            <person name="Kostka J.E."/>
            <person name="Green S.J."/>
            <person name="Rishishwar L."/>
            <person name="Prakash O."/>
            <person name="Katz L.S."/>
            <person name="Marino-Ramirez L."/>
            <person name="Jordan I.K."/>
            <person name="Munk C."/>
            <person name="Ivanova N."/>
            <person name="Mikhailova N."/>
            <person name="Watson D.B."/>
            <person name="Brown S.D."/>
            <person name="Palumbo A.V."/>
            <person name="Brooks S.C."/>
        </authorList>
    </citation>
    <scope>NUCLEOTIDE SEQUENCE [LARGE SCALE GENOMIC DNA]</scope>
    <source>
        <strain evidence="4">Jip2T</strain>
    </source>
</reference>
<dbReference type="Proteomes" id="UP000004210">
    <property type="component" value="Unassembled WGS sequence"/>
</dbReference>
<sequence length="137" mass="15161">MVEFFHLTMQINLHYTQPKTNLIYMSKRTPPTHPQARRQVVALGQRLRAARLRRKMTQAMLAERVGISVPTLGKLEAGDPSTSLATMLRVLSVLGMAADIDLLAAEDTLGRSLQDNELKRPSPKRSRAAVPCSGEPT</sequence>
<dbReference type="Pfam" id="PF01381">
    <property type="entry name" value="HTH_3"/>
    <property type="match status" value="1"/>
</dbReference>
<dbReference type="EMBL" id="AJXU01000003">
    <property type="protein sequence ID" value="EIL92968.1"/>
    <property type="molecule type" value="Genomic_DNA"/>
</dbReference>
<dbReference type="eggNOG" id="COG1426">
    <property type="taxonomic scope" value="Bacteria"/>
</dbReference>
<keyword evidence="4" id="KW-1185">Reference proteome</keyword>
<dbReference type="PROSITE" id="PS50943">
    <property type="entry name" value="HTH_CROC1"/>
    <property type="match status" value="1"/>
</dbReference>
<dbReference type="PATRIC" id="fig|1163408.3.peg.122"/>
<dbReference type="Gene3D" id="1.10.260.40">
    <property type="entry name" value="lambda repressor-like DNA-binding domains"/>
    <property type="match status" value="1"/>
</dbReference>
<evidence type="ECO:0000256" key="1">
    <source>
        <dbReference type="SAM" id="MobiDB-lite"/>
    </source>
</evidence>